<name>A0A6B3SIC9_9BURK</name>
<dbReference type="Pfam" id="PF17200">
    <property type="entry name" value="sCache_2"/>
    <property type="match status" value="1"/>
</dbReference>
<dbReference type="AlphaFoldDB" id="A0A6B3SIC9"/>
<dbReference type="GO" id="GO:0005886">
    <property type="term" value="C:plasma membrane"/>
    <property type="evidence" value="ECO:0007669"/>
    <property type="project" value="UniProtKB-SubCell"/>
</dbReference>
<evidence type="ECO:0000256" key="4">
    <source>
        <dbReference type="ARBA" id="ARBA00022989"/>
    </source>
</evidence>
<keyword evidence="8" id="KW-0808">Transferase</keyword>
<organism evidence="8 9">
    <name type="scientific">Noviherbaspirillum galbum</name>
    <dbReference type="NCBI Taxonomy" id="2709383"/>
    <lineage>
        <taxon>Bacteria</taxon>
        <taxon>Pseudomonadati</taxon>
        <taxon>Pseudomonadota</taxon>
        <taxon>Betaproteobacteria</taxon>
        <taxon>Burkholderiales</taxon>
        <taxon>Oxalobacteraceae</taxon>
        <taxon>Noviherbaspirillum</taxon>
    </lineage>
</organism>
<keyword evidence="3" id="KW-0812">Transmembrane</keyword>
<keyword evidence="6" id="KW-0732">Signal</keyword>
<dbReference type="Proteomes" id="UP000482155">
    <property type="component" value="Unassembled WGS sequence"/>
</dbReference>
<comment type="subcellular location">
    <subcellularLocation>
        <location evidence="1">Cell membrane</location>
        <topology evidence="1">Multi-pass membrane protein</topology>
    </subcellularLocation>
</comment>
<evidence type="ECO:0000313" key="8">
    <source>
        <dbReference type="EMBL" id="NEX60443.1"/>
    </source>
</evidence>
<keyword evidence="4" id="KW-1133">Transmembrane helix</keyword>
<dbReference type="EMBL" id="JAAIVB010000012">
    <property type="protein sequence ID" value="NEX60443.1"/>
    <property type="molecule type" value="Genomic_DNA"/>
</dbReference>
<dbReference type="InterPro" id="IPR033480">
    <property type="entry name" value="sCache_2"/>
</dbReference>
<feature type="chain" id="PRO_5025377889" evidence="6">
    <location>
        <begin position="26"/>
        <end position="157"/>
    </location>
</feature>
<gene>
    <name evidence="8" type="ORF">G3574_05085</name>
</gene>
<protein>
    <submittedName>
        <fullName evidence="8">Histidine kinase</fullName>
    </submittedName>
</protein>
<feature type="signal peptide" evidence="6">
    <location>
        <begin position="1"/>
        <end position="25"/>
    </location>
</feature>
<dbReference type="Gene3D" id="3.30.450.20">
    <property type="entry name" value="PAS domain"/>
    <property type="match status" value="1"/>
</dbReference>
<reference evidence="8 9" key="1">
    <citation type="submission" date="2020-02" db="EMBL/GenBank/DDBJ databases">
        <authorList>
            <person name="Kim M.K."/>
        </authorList>
    </citation>
    <scope>NUCLEOTIDE SEQUENCE [LARGE SCALE GENOMIC DNA]</scope>
    <source>
        <strain evidence="8 9">17J57-3</strain>
    </source>
</reference>
<evidence type="ECO:0000313" key="9">
    <source>
        <dbReference type="Proteomes" id="UP000482155"/>
    </source>
</evidence>
<sequence length="157" mass="17030">MKKFIGIASLAIAGFIAAAPSCVVAANDKGTPEEATALVKKVIAYYKANGPEKTFAAINAQNPDFKAKDMYIFGGWAKDGQPLLSHGANPKMVGKEMSALKDADGKPFAKEIVDVAQKQGKGWVDYKWPNPVTKVIEAKSTYVERVDDYYFACGIYK</sequence>
<comment type="caution">
    <text evidence="8">The sequence shown here is derived from an EMBL/GenBank/DDBJ whole genome shotgun (WGS) entry which is preliminary data.</text>
</comment>
<evidence type="ECO:0000256" key="2">
    <source>
        <dbReference type="ARBA" id="ARBA00022475"/>
    </source>
</evidence>
<keyword evidence="8" id="KW-0418">Kinase</keyword>
<keyword evidence="5" id="KW-0472">Membrane</keyword>
<evidence type="ECO:0000256" key="6">
    <source>
        <dbReference type="SAM" id="SignalP"/>
    </source>
</evidence>
<accession>A0A6B3SIC9</accession>
<feature type="domain" description="Single Cache" evidence="7">
    <location>
        <begin position="51"/>
        <end position="148"/>
    </location>
</feature>
<keyword evidence="9" id="KW-1185">Reference proteome</keyword>
<evidence type="ECO:0000256" key="3">
    <source>
        <dbReference type="ARBA" id="ARBA00022692"/>
    </source>
</evidence>
<evidence type="ECO:0000256" key="5">
    <source>
        <dbReference type="ARBA" id="ARBA00023136"/>
    </source>
</evidence>
<proteinExistence type="predicted"/>
<keyword evidence="2" id="KW-1003">Cell membrane</keyword>
<dbReference type="GO" id="GO:0016301">
    <property type="term" value="F:kinase activity"/>
    <property type="evidence" value="ECO:0007669"/>
    <property type="project" value="UniProtKB-KW"/>
</dbReference>
<dbReference type="RefSeq" id="WP_163960920.1">
    <property type="nucleotide sequence ID" value="NZ_JAAIVB010000012.1"/>
</dbReference>
<evidence type="ECO:0000256" key="1">
    <source>
        <dbReference type="ARBA" id="ARBA00004651"/>
    </source>
</evidence>
<evidence type="ECO:0000259" key="7">
    <source>
        <dbReference type="Pfam" id="PF17200"/>
    </source>
</evidence>